<evidence type="ECO:0008006" key="11">
    <source>
        <dbReference type="Google" id="ProtNLM"/>
    </source>
</evidence>
<name>A0A2M9BV79_9MICO</name>
<evidence type="ECO:0000256" key="2">
    <source>
        <dbReference type="ARBA" id="ARBA00022525"/>
    </source>
</evidence>
<evidence type="ECO:0000259" key="8">
    <source>
        <dbReference type="PROSITE" id="PS50847"/>
    </source>
</evidence>
<keyword evidence="6" id="KW-0472">Membrane</keyword>
<evidence type="ECO:0000259" key="7">
    <source>
        <dbReference type="PROSITE" id="PS50234"/>
    </source>
</evidence>
<feature type="domain" description="Gram-positive cocci surface proteins LPxTG" evidence="8">
    <location>
        <begin position="2884"/>
        <end position="2922"/>
    </location>
</feature>
<evidence type="ECO:0000256" key="3">
    <source>
        <dbReference type="ARBA" id="ARBA00022729"/>
    </source>
</evidence>
<feature type="transmembrane region" description="Helical" evidence="6">
    <location>
        <begin position="2893"/>
        <end position="2914"/>
    </location>
</feature>
<gene>
    <name evidence="9" type="ORF">CLV54_2742</name>
</gene>
<dbReference type="CDD" id="cd00198">
    <property type="entry name" value="vWFA"/>
    <property type="match status" value="1"/>
</dbReference>
<evidence type="ECO:0000256" key="4">
    <source>
        <dbReference type="ARBA" id="ARBA00023088"/>
    </source>
</evidence>
<reference evidence="9 10" key="1">
    <citation type="submission" date="2017-11" db="EMBL/GenBank/DDBJ databases">
        <title>Genomic Encyclopedia of Archaeal and Bacterial Type Strains, Phase II (KMG-II): From Individual Species to Whole Genera.</title>
        <authorList>
            <person name="Goeker M."/>
        </authorList>
    </citation>
    <scope>NUCLEOTIDE SEQUENCE [LARGE SCALE GENOMIC DNA]</scope>
    <source>
        <strain evidence="9 10">DSM 25625</strain>
    </source>
</reference>
<evidence type="ECO:0000313" key="9">
    <source>
        <dbReference type="EMBL" id="PJJ61792.1"/>
    </source>
</evidence>
<feature type="compositionally biased region" description="Polar residues" evidence="5">
    <location>
        <begin position="16"/>
        <end position="30"/>
    </location>
</feature>
<dbReference type="Gene3D" id="3.40.50.410">
    <property type="entry name" value="von Willebrand factor, type A domain"/>
    <property type="match status" value="1"/>
</dbReference>
<keyword evidence="1" id="KW-0134">Cell wall</keyword>
<evidence type="ECO:0000313" key="10">
    <source>
        <dbReference type="Proteomes" id="UP000230161"/>
    </source>
</evidence>
<dbReference type="PROSITE" id="PS50847">
    <property type="entry name" value="GRAM_POS_ANCHORING"/>
    <property type="match status" value="1"/>
</dbReference>
<feature type="compositionally biased region" description="Polar residues" evidence="5">
    <location>
        <begin position="74"/>
        <end position="85"/>
    </location>
</feature>
<dbReference type="SMART" id="SM00327">
    <property type="entry name" value="VWA"/>
    <property type="match status" value="1"/>
</dbReference>
<dbReference type="Proteomes" id="UP000230161">
    <property type="component" value="Unassembled WGS sequence"/>
</dbReference>
<evidence type="ECO:0000256" key="6">
    <source>
        <dbReference type="SAM" id="Phobius"/>
    </source>
</evidence>
<keyword evidence="4" id="KW-0572">Peptidoglycan-anchor</keyword>
<feature type="domain" description="VWFA" evidence="7">
    <location>
        <begin position="254"/>
        <end position="459"/>
    </location>
</feature>
<dbReference type="Pfam" id="PF19403">
    <property type="entry name" value="SpaA_2"/>
    <property type="match status" value="6"/>
</dbReference>
<dbReference type="InterPro" id="IPR019931">
    <property type="entry name" value="LPXTG_anchor"/>
</dbReference>
<accession>A0A2M9BV79</accession>
<feature type="region of interest" description="Disordered" evidence="5">
    <location>
        <begin position="1"/>
        <end position="85"/>
    </location>
</feature>
<dbReference type="InterPro" id="IPR045826">
    <property type="entry name" value="SpaA_PFL_dom_2"/>
</dbReference>
<evidence type="ECO:0000256" key="1">
    <source>
        <dbReference type="ARBA" id="ARBA00022512"/>
    </source>
</evidence>
<keyword evidence="10" id="KW-1185">Reference proteome</keyword>
<dbReference type="InterPro" id="IPR002035">
    <property type="entry name" value="VWF_A"/>
</dbReference>
<protein>
    <recommendedName>
        <fullName evidence="11">VWFA domain-containing protein</fullName>
    </recommendedName>
</protein>
<keyword evidence="2" id="KW-0964">Secreted</keyword>
<proteinExistence type="predicted"/>
<feature type="region of interest" description="Disordered" evidence="5">
    <location>
        <begin position="1421"/>
        <end position="1446"/>
    </location>
</feature>
<sequence>MAIGLPTTAFAAEGNEGQTPPEVTSQTEVSTPEATPETEATPEETAPDAEPDGTAPSDDPVGPGTEGPSARTIAPSSANEVAAVTPTNSTTIIRITKRDVRTGSGATAVAHSYAEGARFQLHSENDGEPGAPLTAAWAQCTIGAGDNGYCYFSVPDTNSGGSNRNKQFWVEELEPVPGTPAAEHYDVIDTLRTGGSGAGVERVYAYRTPELKSNTTVDLPEDQDASSSAYQTSGQWANKLKNPTLQPQCNAGIRVALLLDLSGSVKNAGAAGTLGDAAKGFVDALRGTNSSVALYSFGDLSPRAGTSNFPNALPIDSNLNTLNSRIDGYIASFNTPNYESNGTNWDRGLWEVSGNADSYDLAVVLTDGNPTFSGTGPTGPGSNTYFRELEQAIFSANAIKDKGKRVITVGIGDDLSDSNLSSISGPTGYVEGASLNQSDYFKTGWQDLKPLLSDFAKSITCEVPVTVHKLEKRLDGSTANGANWQFTPTLNGAGDLTPNGAQATGTDGSLEWKLKFGAKDDTANLTIAESPQAGWQFASVACANNGDALPVANASSFTLTGVKVGDSIDCTVTNTQLGASVVVNKVWNVNGVDQPQNTNPFGLTAQLKLTGPGSAGASNQDWGVARDKYSIGGGVTMSESYTGVPAGCTTPTASFSKVDGGSSLNGATATGLTAGTNTFRIVNTITCPTTLELKKEVEGGAGDANVSLWTLDATGPSGSKDFAPGTSGVKHDVTPAVAYSLSESATDAATKLYTLKQWECVTDGTTVVTSNPSVPLGKATVCTAINQTAKLTLIKKVDNANGGTATPGQWQLTADPKKAGLTAGTVDGAFPNGHSISILPGQKYELSEAGGPSGYEQTSLECKVGVNGSYAPATSVTANALDDVYCLFVNTEKPTTLKLVKKVSGADTPATNWILSGTGGTQSIGGAGGTNGFVTVKAGVDFTLSEQPVAGFSGAGEFGHSAWVCDNGYGTLTGGKLPGLAVGQNVTCEITNTLNPVVPTITKTAHDPVANADGSWTIVYDIAVTNPSSVKATDYALSDTLKFGGDIVVNSADVLKPGSTTPVAIAATGANELAAAGTALAPSTTAIYVVTVNATVEPGAFTKTPSTLECLPGSTPAAGGFLNTAVLTHNGTTTPAEDCVEPVVPSFSKTAGDVVDNGDGTWNVNYTLTVTNPSGTTGVVYDLSDTPHALPAGTTLTNATVAPIDSAPAPNAVPAFGPGSPAINTAVVLPASTTHSYTVTLTVAVSSSADPATLVCAPGTSNGIVNDGTVLSGNQTLDDGDCATIPLPKITHTKTLDGPAHQNEDGSWTIGYLVTVTNSGATTGVYDLSDTPAFGAGITALPSSTAVLAPDQPIDWNGVDKTALADERPLAAGATDTYRITANAQIAAGVIGTAAADCSLDAPETGTGFRNVATLTTGGATTEKNACDTPTLPVPEKNTPTVTQQPDGSWNVSYVVDVDNSNGKAAWYSLTDTPNWDGQITIDDWTVTAGAGTPAVTVGSWSDANGVIIPADTPIQIEAGATHSYVVSFTVEVPAGLPTSVTTCDDEAHGKGFINTITLKSGADEPSDTACGDVTDAGTPTVDKTVTSTTQNADGSWTIAYDVTVTGNESYVTKYSLSDTLAYGQGISIVGTPTIVAGAGTPAPAADWNGTSKTQVVSEQTIAAQAVHVYTVTVNASVAAGVTGTPAADCELQDGETGTGFLNTAVLTSGGTEQPAEDCSHPAKPSFTKTIAAGQPVASGNDWSVSYTLTATNTDTEQSLVYDLSDVPAFAPGATVLSRTVTSADATVNTAWNTTNGAAPTTDVVASGVQLPAQAVDVFTVTVVFSIADDADAADLRCATTGDGSGKGLFNGATLSSGDDEFTDDACADIPVKVVVTKSWTIDGTGYANGDQPDGFSAALLLTQQNAPAFGTVYGGYQAGATVNVSETAEVPEGCTLESNGGGTKTLDKELNSYELENVVDCEQNLTLVKKVTPTHGGQALPTQWKLSATGAGRTDSFSGDGQASGTVGQGVDYALAEQGGPAGWTVLTDWTCAAEQGDFTLTGSTVSLGYGADVTCTIENTDVAPKLTLVKEVQPADLDIAPQNWTLSADGPTAVSGVTGDATITDAAVDSGEYTLAEAPVADFPYSDEFTASAWECTDVDGAVLVENATLHLGPGDDVTCVITNTAKAAVPAIEKTVSSTTQNADGTWSVVYDITVTNQSNVVPLAYDLDDSPVTTFGTGITINSLSATGPGNGVATWTGAGDHTALATGQALAAGGVDDYTVTVTATVAASAFDNGTAECLPGDNGVTAGGFRNAATVTLADGSNGQTATDCSEPARTTVEKTNVGTPQLVDGKWVVNYAITVTNASAQDLYYDLSDTPALPAGATVTAYAATGPDGPIPGWAGGVLADDVVIAHAGEAPTVHDYTVTLTVDVAALADVTTAQCETGTPGHGFDNEATMTNGTVEYSDDACQDIPVGRLTIVKNVDNSQFDGLDLGDNVLGQPSDWMLTATGGPVIVAGLGKTDGQGITRIVPTGDYALNEATASDNPLLGFYTASAWSCDDQDATVATVPLGGDVTCTITNTGHPVDLAITKTSGGETAEGAAVPTDENDRYQYTFTIQNLGEVAAPNTVVSDEIPVTIAVDPTTYAVPDGWTVTLDGADANGFGGVLTLSKTEPFEAGGQAEFTFWVTTAATLPRENGDPEGKILDILNTAVVTSDGVEKDPSNNESTSVTPVKSIAVSAQGVCLANTPYLQYTVTPYNTQNIDPLDIDLIWWTQNGYELRDPSIPASDVAAILANGAKVVNPIAIPEGWQDGDPITGEQLWPGAVVDDQGVTVGWPGWRQLPNGRWVLDPADPNYDLRSSAVTEVRLNPTTAGTVVYPPADPNCDPNPVNAATPAGGLPSTGFTGSWMGPLGFALLGLGVLLTVVVLIRRRRNREV</sequence>
<evidence type="ECO:0000256" key="5">
    <source>
        <dbReference type="SAM" id="MobiDB-lite"/>
    </source>
</evidence>
<keyword evidence="3" id="KW-0732">Signal</keyword>
<dbReference type="InterPro" id="IPR036465">
    <property type="entry name" value="vWFA_dom_sf"/>
</dbReference>
<keyword evidence="6" id="KW-0812">Transmembrane</keyword>
<organism evidence="9 10">
    <name type="scientific">Compostimonas suwonensis</name>
    <dbReference type="NCBI Taxonomy" id="1048394"/>
    <lineage>
        <taxon>Bacteria</taxon>
        <taxon>Bacillati</taxon>
        <taxon>Actinomycetota</taxon>
        <taxon>Actinomycetes</taxon>
        <taxon>Micrococcales</taxon>
        <taxon>Microbacteriaceae</taxon>
        <taxon>Compostimonas</taxon>
    </lineage>
</organism>
<comment type="caution">
    <text evidence="9">The sequence shown here is derived from an EMBL/GenBank/DDBJ whole genome shotgun (WGS) entry which is preliminary data.</text>
</comment>
<dbReference type="SUPFAM" id="SSF53300">
    <property type="entry name" value="vWA-like"/>
    <property type="match status" value="1"/>
</dbReference>
<feature type="compositionally biased region" description="Acidic residues" evidence="5">
    <location>
        <begin position="40"/>
        <end position="51"/>
    </location>
</feature>
<keyword evidence="6" id="KW-1133">Transmembrane helix</keyword>
<dbReference type="EMBL" id="PGFB01000004">
    <property type="protein sequence ID" value="PJJ61792.1"/>
    <property type="molecule type" value="Genomic_DNA"/>
</dbReference>
<dbReference type="PROSITE" id="PS50234">
    <property type="entry name" value="VWFA"/>
    <property type="match status" value="1"/>
</dbReference>